<feature type="domain" description="Polymerase nucleotidyl transferase" evidence="1">
    <location>
        <begin position="2"/>
        <end position="45"/>
    </location>
</feature>
<keyword evidence="3" id="KW-1185">Reference proteome</keyword>
<evidence type="ECO:0000259" key="1">
    <source>
        <dbReference type="Pfam" id="PF01909"/>
    </source>
</evidence>
<keyword evidence="2" id="KW-0548">Nucleotidyltransferase</keyword>
<dbReference type="EMBL" id="JBBKAM010000002">
    <property type="protein sequence ID" value="MEJ8640246.1"/>
    <property type="molecule type" value="Genomic_DNA"/>
</dbReference>
<sequence>MILAGSTATGRATATSDLDIAVLIEDGDVTYRETIRFEGRVVELFVHTRTGLTELFAADAAARRATLQSIYASGLVLVDSNGEAERARALAEADLRKGPPALKPDAVETKRYGLTDALDDLADVSDPIERLAVAGYVVNTAADLLSDHHQAWIGGGKWLPRRLLEADPQRGAALLQGHLHLCESSDPQN</sequence>
<protein>
    <submittedName>
        <fullName evidence="2">Nucleotidyltransferase domain-containing protein</fullName>
        <ecNumber evidence="2">2.7.7.-</ecNumber>
    </submittedName>
</protein>
<comment type="caution">
    <text evidence="2">The sequence shown here is derived from an EMBL/GenBank/DDBJ whole genome shotgun (WGS) entry which is preliminary data.</text>
</comment>
<evidence type="ECO:0000313" key="3">
    <source>
        <dbReference type="Proteomes" id="UP001382904"/>
    </source>
</evidence>
<dbReference type="CDD" id="cd05403">
    <property type="entry name" value="NT_KNTase_like"/>
    <property type="match status" value="1"/>
</dbReference>
<proteinExistence type="predicted"/>
<dbReference type="Gene3D" id="3.30.460.10">
    <property type="entry name" value="Beta Polymerase, domain 2"/>
    <property type="match status" value="1"/>
</dbReference>
<dbReference type="EC" id="2.7.7.-" evidence="2"/>
<name>A0ABU8TXA4_9ACTN</name>
<dbReference type="Proteomes" id="UP001382904">
    <property type="component" value="Unassembled WGS sequence"/>
</dbReference>
<keyword evidence="2" id="KW-0808">Transferase</keyword>
<dbReference type="InterPro" id="IPR043519">
    <property type="entry name" value="NT_sf"/>
</dbReference>
<evidence type="ECO:0000313" key="2">
    <source>
        <dbReference type="EMBL" id="MEJ8640246.1"/>
    </source>
</evidence>
<reference evidence="2 3" key="1">
    <citation type="submission" date="2024-03" db="EMBL/GenBank/DDBJ databases">
        <title>Novel Streptomyces species of biotechnological and ecological value are a feature of Machair soil.</title>
        <authorList>
            <person name="Prole J.R."/>
            <person name="Goodfellow M."/>
            <person name="Allenby N."/>
            <person name="Ward A.C."/>
        </authorList>
    </citation>
    <scope>NUCLEOTIDE SEQUENCE [LARGE SCALE GENOMIC DNA]</scope>
    <source>
        <strain evidence="2 3">MS1.HAVA.3</strain>
    </source>
</reference>
<dbReference type="GO" id="GO:0016779">
    <property type="term" value="F:nucleotidyltransferase activity"/>
    <property type="evidence" value="ECO:0007669"/>
    <property type="project" value="UniProtKB-KW"/>
</dbReference>
<dbReference type="InterPro" id="IPR002934">
    <property type="entry name" value="Polymerase_NTP_transf_dom"/>
</dbReference>
<gene>
    <name evidence="2" type="ORF">WKI68_00110</name>
</gene>
<dbReference type="SUPFAM" id="SSF81301">
    <property type="entry name" value="Nucleotidyltransferase"/>
    <property type="match status" value="1"/>
</dbReference>
<organism evidence="2 3">
    <name type="scientific">Streptomyces caledonius</name>
    <dbReference type="NCBI Taxonomy" id="3134107"/>
    <lineage>
        <taxon>Bacteria</taxon>
        <taxon>Bacillati</taxon>
        <taxon>Actinomycetota</taxon>
        <taxon>Actinomycetes</taxon>
        <taxon>Kitasatosporales</taxon>
        <taxon>Streptomycetaceae</taxon>
        <taxon>Streptomyces</taxon>
    </lineage>
</organism>
<dbReference type="Pfam" id="PF01909">
    <property type="entry name" value="NTP_transf_2"/>
    <property type="match status" value="1"/>
</dbReference>
<accession>A0ABU8TXA4</accession>